<dbReference type="Gene3D" id="2.60.120.10">
    <property type="entry name" value="Jelly Rolls"/>
    <property type="match status" value="1"/>
</dbReference>
<sequence length="108" mass="12067">MAHGRHQITGFVLPGDYVGLTETAQHRHAIEAIVDSRVCRTPMAQMRERYPQLKRKLLQRAGMELAAAQDTCLPLARLQPSERRRISCCGLQPAPPSPAPAATPWRCR</sequence>
<organism evidence="1 2">
    <name type="scientific">Xanthomonas oryzae pv. oryzicola (strain BLS256)</name>
    <dbReference type="NCBI Taxonomy" id="383407"/>
    <lineage>
        <taxon>Bacteria</taxon>
        <taxon>Pseudomonadati</taxon>
        <taxon>Pseudomonadota</taxon>
        <taxon>Gammaproteobacteria</taxon>
        <taxon>Lysobacterales</taxon>
        <taxon>Lysobacteraceae</taxon>
        <taxon>Xanthomonas</taxon>
    </lineage>
</organism>
<protein>
    <submittedName>
        <fullName evidence="1">Transcriptional regulator, Crp-Fnr family</fullName>
    </submittedName>
</protein>
<dbReference type="KEGG" id="xor:XOC_2211"/>
<accession>G7TE23</accession>
<proteinExistence type="predicted"/>
<evidence type="ECO:0000313" key="1">
    <source>
        <dbReference type="EMBL" id="AEQ96348.1"/>
    </source>
</evidence>
<reference evidence="1 2" key="1">
    <citation type="journal article" date="2011" name="J. Bacteriol.">
        <title>Two new complete genome sequences offer insight into host and tissue specificity of plant pathogenic Xanthomonas spp.</title>
        <authorList>
            <person name="Bogdanove A.J."/>
            <person name="Koebnik R."/>
            <person name="Lu H."/>
            <person name="Furutani A."/>
            <person name="Angiuoli S.V."/>
            <person name="Patil P.B."/>
            <person name="Van Sluys M.A."/>
            <person name="Ryan R.P."/>
            <person name="Meyer D.F."/>
            <person name="Han S.W."/>
            <person name="Aparna G."/>
            <person name="Rajaram M."/>
            <person name="Delcher A.L."/>
            <person name="Phillippy A.M."/>
            <person name="Puiu D."/>
            <person name="Schatz M.C."/>
            <person name="Shumway M."/>
            <person name="Sommer D.D."/>
            <person name="Trapnell C."/>
            <person name="Benahmed F."/>
            <person name="Dimitrov G."/>
            <person name="Madupu R."/>
            <person name="Radune D."/>
            <person name="Sullivan S."/>
            <person name="Jha G."/>
            <person name="Ishihara H."/>
            <person name="Lee S.W."/>
            <person name="Pandey A."/>
            <person name="Sharma V."/>
            <person name="Sriariyanun M."/>
            <person name="Szurek B."/>
            <person name="Vera-Cruz C.M."/>
            <person name="Dorman K.S."/>
            <person name="Ronald P.C."/>
            <person name="Verdier V."/>
            <person name="Dow J.M."/>
            <person name="Sonti R.V."/>
            <person name="Tsuge S."/>
            <person name="Brendel V.P."/>
            <person name="Rabinowicz P.D."/>
            <person name="Leach J.E."/>
            <person name="White F.F."/>
            <person name="Salzberg S.L."/>
        </authorList>
    </citation>
    <scope>NUCLEOTIDE SEQUENCE [LARGE SCALE GENOMIC DNA]</scope>
    <source>
        <strain evidence="1 2">BLS256</strain>
    </source>
</reference>
<dbReference type="HOGENOM" id="CLU_174911_0_0_6"/>
<dbReference type="SUPFAM" id="SSF51206">
    <property type="entry name" value="cAMP-binding domain-like"/>
    <property type="match status" value="1"/>
</dbReference>
<dbReference type="InterPro" id="IPR014710">
    <property type="entry name" value="RmlC-like_jellyroll"/>
</dbReference>
<dbReference type="AlphaFoldDB" id="G7TE23"/>
<dbReference type="eggNOG" id="COG0664">
    <property type="taxonomic scope" value="Bacteria"/>
</dbReference>
<gene>
    <name evidence="1" type="ORF">XOC_2211</name>
</gene>
<dbReference type="Proteomes" id="UP000008851">
    <property type="component" value="Chromosome"/>
</dbReference>
<name>G7TE23_XANOB</name>
<dbReference type="InterPro" id="IPR018490">
    <property type="entry name" value="cNMP-bd_dom_sf"/>
</dbReference>
<dbReference type="EMBL" id="CP003057">
    <property type="protein sequence ID" value="AEQ96348.1"/>
    <property type="molecule type" value="Genomic_DNA"/>
</dbReference>
<evidence type="ECO:0000313" key="2">
    <source>
        <dbReference type="Proteomes" id="UP000008851"/>
    </source>
</evidence>